<evidence type="ECO:0000256" key="4">
    <source>
        <dbReference type="ARBA" id="ARBA00009273"/>
    </source>
</evidence>
<dbReference type="GO" id="GO:0061663">
    <property type="term" value="F:NEDD8 ligase activity"/>
    <property type="evidence" value="ECO:0007669"/>
    <property type="project" value="UniProtKB-EC"/>
</dbReference>
<sequence length="109" mass="12637">MEVDSPQKQSEAAINDKPKRPRMVIKKWSAVALWAWDMDTDVCAICRNNNMELCIECQADQGSKNADDCTLAWGTCNHAFHHHCITRWLKNRHTCPLDNRTWDIQKLGR</sequence>
<dbReference type="CDD" id="cd16485">
    <property type="entry name" value="mRING-H2-C3H2C2D_RBX1"/>
    <property type="match status" value="1"/>
</dbReference>
<dbReference type="InterPro" id="IPR024766">
    <property type="entry name" value="Znf_RING_H2"/>
</dbReference>
<keyword evidence="5" id="KW-0963">Cytoplasm</keyword>
<evidence type="ECO:0000256" key="3">
    <source>
        <dbReference type="ARBA" id="ARBA00004906"/>
    </source>
</evidence>
<keyword evidence="6" id="KW-0479">Metal-binding</keyword>
<dbReference type="Gene3D" id="3.30.40.10">
    <property type="entry name" value="Zinc/RING finger domain, C3HC4 (zinc finger)"/>
    <property type="match status" value="1"/>
</dbReference>
<evidence type="ECO:0000256" key="9">
    <source>
        <dbReference type="ARBA" id="ARBA00022833"/>
    </source>
</evidence>
<evidence type="ECO:0000256" key="11">
    <source>
        <dbReference type="PROSITE-ProRule" id="PRU00175"/>
    </source>
</evidence>
<comment type="pathway">
    <text evidence="3">Protein modification; protein ubiquitination.</text>
</comment>
<dbReference type="GO" id="GO:0031463">
    <property type="term" value="C:Cul3-RING ubiquitin ligase complex"/>
    <property type="evidence" value="ECO:0007669"/>
    <property type="project" value="UniProtKB-ARBA"/>
</dbReference>
<dbReference type="GO" id="GO:0005737">
    <property type="term" value="C:cytoplasm"/>
    <property type="evidence" value="ECO:0007669"/>
    <property type="project" value="UniProtKB-SubCell"/>
</dbReference>
<evidence type="ECO:0000256" key="10">
    <source>
        <dbReference type="ARBA" id="ARBA00023242"/>
    </source>
</evidence>
<evidence type="ECO:0000256" key="7">
    <source>
        <dbReference type="ARBA" id="ARBA00022771"/>
    </source>
</evidence>
<dbReference type="GO" id="GO:0005634">
    <property type="term" value="C:nucleus"/>
    <property type="evidence" value="ECO:0007669"/>
    <property type="project" value="UniProtKB-SubCell"/>
</dbReference>
<evidence type="ECO:0000256" key="2">
    <source>
        <dbReference type="ARBA" id="ARBA00004496"/>
    </source>
</evidence>
<dbReference type="PANTHER" id="PTHR11210">
    <property type="entry name" value="RING BOX"/>
    <property type="match status" value="1"/>
</dbReference>
<evidence type="ECO:0000256" key="1">
    <source>
        <dbReference type="ARBA" id="ARBA00004123"/>
    </source>
</evidence>
<dbReference type="SUPFAM" id="SSF57850">
    <property type="entry name" value="RING/U-box"/>
    <property type="match status" value="1"/>
</dbReference>
<keyword evidence="13" id="KW-0012">Acyltransferase</keyword>
<feature type="domain" description="RING-type" evidence="12">
    <location>
        <begin position="54"/>
        <end position="99"/>
    </location>
</feature>
<keyword evidence="7 11" id="KW-0863">Zinc-finger</keyword>
<dbReference type="Pfam" id="PF12678">
    <property type="entry name" value="zf-rbx1"/>
    <property type="match status" value="1"/>
</dbReference>
<dbReference type="AlphaFoldDB" id="A0A9W8IAG2"/>
<comment type="subcellular location">
    <subcellularLocation>
        <location evidence="2">Cytoplasm</location>
    </subcellularLocation>
    <subcellularLocation>
        <location evidence="1">Nucleus</location>
    </subcellularLocation>
</comment>
<keyword evidence="8" id="KW-0833">Ubl conjugation pathway</keyword>
<comment type="caution">
    <text evidence="13">The sequence shown here is derived from an EMBL/GenBank/DDBJ whole genome shotgun (WGS) entry which is preliminary data.</text>
</comment>
<dbReference type="EC" id="2.3.2.32" evidence="13"/>
<keyword evidence="10" id="KW-0539">Nucleus</keyword>
<keyword evidence="9" id="KW-0862">Zinc</keyword>
<evidence type="ECO:0000256" key="8">
    <source>
        <dbReference type="ARBA" id="ARBA00022786"/>
    </source>
</evidence>
<dbReference type="Proteomes" id="UP001139887">
    <property type="component" value="Unassembled WGS sequence"/>
</dbReference>
<name>A0A9W8IAG2_9FUNG</name>
<reference evidence="13" key="1">
    <citation type="submission" date="2022-07" db="EMBL/GenBank/DDBJ databases">
        <title>Phylogenomic reconstructions and comparative analyses of Kickxellomycotina fungi.</title>
        <authorList>
            <person name="Reynolds N.K."/>
            <person name="Stajich J.E."/>
            <person name="Barry K."/>
            <person name="Grigoriev I.V."/>
            <person name="Crous P."/>
            <person name="Smith M.E."/>
        </authorList>
    </citation>
    <scope>NUCLEOTIDE SEQUENCE</scope>
    <source>
        <strain evidence="13">NRRL 1566</strain>
    </source>
</reference>
<dbReference type="FunFam" id="3.30.40.10:FF:000273">
    <property type="entry name" value="E3 ubiquitin-protein ligase RBX1"/>
    <property type="match status" value="1"/>
</dbReference>
<evidence type="ECO:0000256" key="6">
    <source>
        <dbReference type="ARBA" id="ARBA00022723"/>
    </source>
</evidence>
<organism evidence="13 14">
    <name type="scientific">Coemansia brasiliensis</name>
    <dbReference type="NCBI Taxonomy" id="2650707"/>
    <lineage>
        <taxon>Eukaryota</taxon>
        <taxon>Fungi</taxon>
        <taxon>Fungi incertae sedis</taxon>
        <taxon>Zoopagomycota</taxon>
        <taxon>Kickxellomycotina</taxon>
        <taxon>Kickxellomycetes</taxon>
        <taxon>Kickxellales</taxon>
        <taxon>Kickxellaceae</taxon>
        <taxon>Coemansia</taxon>
    </lineage>
</organism>
<dbReference type="GO" id="GO:0008270">
    <property type="term" value="F:zinc ion binding"/>
    <property type="evidence" value="ECO:0007669"/>
    <property type="project" value="UniProtKB-KW"/>
</dbReference>
<evidence type="ECO:0000256" key="5">
    <source>
        <dbReference type="ARBA" id="ARBA00022490"/>
    </source>
</evidence>
<accession>A0A9W8IAG2</accession>
<dbReference type="InterPro" id="IPR013083">
    <property type="entry name" value="Znf_RING/FYVE/PHD"/>
</dbReference>
<dbReference type="PROSITE" id="PS50089">
    <property type="entry name" value="ZF_RING_2"/>
    <property type="match status" value="1"/>
</dbReference>
<comment type="similarity">
    <text evidence="4">Belongs to the RING-box family.</text>
</comment>
<dbReference type="InterPro" id="IPR051031">
    <property type="entry name" value="RING-box_E3_Ubiquitin_Ligase"/>
</dbReference>
<keyword evidence="13" id="KW-0808">Transferase</keyword>
<keyword evidence="14" id="KW-1185">Reference proteome</keyword>
<evidence type="ECO:0000313" key="14">
    <source>
        <dbReference type="Proteomes" id="UP001139887"/>
    </source>
</evidence>
<dbReference type="EMBL" id="JANBUW010001195">
    <property type="protein sequence ID" value="KAJ2844080.1"/>
    <property type="molecule type" value="Genomic_DNA"/>
</dbReference>
<evidence type="ECO:0000313" key="13">
    <source>
        <dbReference type="EMBL" id="KAJ2844080.1"/>
    </source>
</evidence>
<evidence type="ECO:0000259" key="12">
    <source>
        <dbReference type="PROSITE" id="PS50089"/>
    </source>
</evidence>
<dbReference type="OrthoDB" id="8962942at2759"/>
<gene>
    <name evidence="13" type="primary">HRT1</name>
    <name evidence="13" type="ORF">IWW36_005316</name>
</gene>
<proteinExistence type="inferred from homology"/>
<dbReference type="InterPro" id="IPR001841">
    <property type="entry name" value="Znf_RING"/>
</dbReference>
<protein>
    <submittedName>
        <fullName evidence="13">RING-box protein hrt1</fullName>
        <ecNumber evidence="13">2.3.2.32</ecNumber>
    </submittedName>
</protein>